<dbReference type="AlphaFoldDB" id="W7S4P2"/>
<evidence type="ECO:0000313" key="3">
    <source>
        <dbReference type="Proteomes" id="UP000023555"/>
    </source>
</evidence>
<gene>
    <name evidence="2" type="ORF">P799_19045</name>
    <name evidence="1" type="ORF">P799_20320</name>
</gene>
<reference evidence="2 3" key="1">
    <citation type="journal article" date="2015" name="Stand. Genomic Sci.">
        <title>Genome sequence and description of the mosquitocidal and heavy metal tolerant strain Lysinibacillus sphaericus CBAM5.</title>
        <authorList>
            <person name="Pena-Montenegro T.D."/>
            <person name="Lozano L."/>
            <person name="Dussan J."/>
        </authorList>
    </citation>
    <scope>NUCLEOTIDE SEQUENCE [LARGE SCALE GENOMIC DNA]</scope>
    <source>
        <strain evidence="2">CBAM5</strain>
    </source>
</reference>
<sequence>MRDVSSWGFYGYGVDSTLEKIELLAPERIPNE</sequence>
<proteinExistence type="predicted"/>
<evidence type="ECO:0000313" key="2">
    <source>
        <dbReference type="EMBL" id="EWH31658.1"/>
    </source>
</evidence>
<protein>
    <submittedName>
        <fullName evidence="2">Uncharacterized protein</fullName>
    </submittedName>
</protein>
<dbReference type="Proteomes" id="UP000023555">
    <property type="component" value="Unassembled WGS sequence"/>
</dbReference>
<comment type="caution">
    <text evidence="2">The sequence shown here is derived from an EMBL/GenBank/DDBJ whole genome shotgun (WGS) entry which is preliminary data.</text>
</comment>
<dbReference type="EMBL" id="AYKQ01000014">
    <property type="protein sequence ID" value="EWH31658.1"/>
    <property type="molecule type" value="Genomic_DNA"/>
</dbReference>
<name>W7S4P2_LYSSH</name>
<accession>W7S4P2</accession>
<dbReference type="EMBL" id="AYKQ01000019">
    <property type="protein sequence ID" value="EWH31276.1"/>
    <property type="molecule type" value="Genomic_DNA"/>
</dbReference>
<dbReference type="HOGENOM" id="CLU_3390132_0_0_9"/>
<organism evidence="2 3">
    <name type="scientific">Lysinibacillus sphaericus CBAM5</name>
    <dbReference type="NCBI Taxonomy" id="1400869"/>
    <lineage>
        <taxon>Bacteria</taxon>
        <taxon>Bacillati</taxon>
        <taxon>Bacillota</taxon>
        <taxon>Bacilli</taxon>
        <taxon>Bacillales</taxon>
        <taxon>Bacillaceae</taxon>
        <taxon>Lysinibacillus</taxon>
    </lineage>
</organism>
<evidence type="ECO:0000313" key="1">
    <source>
        <dbReference type="EMBL" id="EWH31276.1"/>
    </source>
</evidence>